<organism evidence="4">
    <name type="scientific">uncultured Caudovirales phage</name>
    <dbReference type="NCBI Taxonomy" id="2100421"/>
    <lineage>
        <taxon>Viruses</taxon>
        <taxon>Duplodnaviria</taxon>
        <taxon>Heunggongvirae</taxon>
        <taxon>Uroviricota</taxon>
        <taxon>Caudoviricetes</taxon>
        <taxon>Peduoviridae</taxon>
        <taxon>Maltschvirus</taxon>
        <taxon>Maltschvirus maltsch</taxon>
    </lineage>
</organism>
<feature type="domain" description="HNH nuclease" evidence="2">
    <location>
        <begin position="15"/>
        <end position="70"/>
    </location>
</feature>
<dbReference type="InterPro" id="IPR003615">
    <property type="entry name" value="HNH_nuc"/>
</dbReference>
<dbReference type="Gene3D" id="1.10.30.50">
    <property type="match status" value="1"/>
</dbReference>
<dbReference type="SMART" id="SM00507">
    <property type="entry name" value="HNHc"/>
    <property type="match status" value="1"/>
</dbReference>
<feature type="compositionally biased region" description="Basic and acidic residues" evidence="1">
    <location>
        <begin position="111"/>
        <end position="123"/>
    </location>
</feature>
<gene>
    <name evidence="3" type="ORF">UFOVP32_48</name>
    <name evidence="4" type="ORF">UFOVP50_28</name>
</gene>
<dbReference type="InterPro" id="IPR002711">
    <property type="entry name" value="HNH"/>
</dbReference>
<accession>A0A6J5KRG3</accession>
<name>A0A6J5KRG3_9CAUD</name>
<protein>
    <submittedName>
        <fullName evidence="4">HNHc domain containing protein</fullName>
    </submittedName>
</protein>
<dbReference type="GO" id="GO:0003676">
    <property type="term" value="F:nucleic acid binding"/>
    <property type="evidence" value="ECO:0007669"/>
    <property type="project" value="InterPro"/>
</dbReference>
<evidence type="ECO:0000313" key="4">
    <source>
        <dbReference type="EMBL" id="CAB4123623.1"/>
    </source>
</evidence>
<evidence type="ECO:0000313" key="3">
    <source>
        <dbReference type="EMBL" id="CAB4122649.1"/>
    </source>
</evidence>
<dbReference type="EMBL" id="LR796160">
    <property type="protein sequence ID" value="CAB4122649.1"/>
    <property type="molecule type" value="Genomic_DNA"/>
</dbReference>
<dbReference type="EMBL" id="LR796173">
    <property type="protein sequence ID" value="CAB4123623.1"/>
    <property type="molecule type" value="Genomic_DNA"/>
</dbReference>
<sequence length="123" mass="13876">MSKYGIEERKRFSPRERLAIWEKHKGACVICKGRIDGVREPWIIEHIIALENGGDNADANLGPAHQTCAIEKTKVDHSIGAKLKRVRQRHLGIKTTRSPLPGGRGSKWKKRMDGSVVRRDGEE</sequence>
<evidence type="ECO:0000256" key="1">
    <source>
        <dbReference type="SAM" id="MobiDB-lite"/>
    </source>
</evidence>
<evidence type="ECO:0000259" key="2">
    <source>
        <dbReference type="SMART" id="SM00507"/>
    </source>
</evidence>
<dbReference type="GO" id="GO:0004519">
    <property type="term" value="F:endonuclease activity"/>
    <property type="evidence" value="ECO:0007669"/>
    <property type="project" value="InterPro"/>
</dbReference>
<dbReference type="Pfam" id="PF01844">
    <property type="entry name" value="HNH"/>
    <property type="match status" value="1"/>
</dbReference>
<proteinExistence type="predicted"/>
<reference evidence="4" key="1">
    <citation type="submission" date="2020-04" db="EMBL/GenBank/DDBJ databases">
        <authorList>
            <person name="Chiriac C."/>
            <person name="Salcher M."/>
            <person name="Ghai R."/>
            <person name="Kavagutti S V."/>
        </authorList>
    </citation>
    <scope>NUCLEOTIDE SEQUENCE</scope>
</reference>
<dbReference type="GO" id="GO:0008270">
    <property type="term" value="F:zinc ion binding"/>
    <property type="evidence" value="ECO:0007669"/>
    <property type="project" value="InterPro"/>
</dbReference>
<feature type="region of interest" description="Disordered" evidence="1">
    <location>
        <begin position="92"/>
        <end position="123"/>
    </location>
</feature>